<proteinExistence type="predicted"/>
<protein>
    <submittedName>
        <fullName evidence="1">Uncharacterized protein</fullName>
    </submittedName>
</protein>
<evidence type="ECO:0000313" key="2">
    <source>
        <dbReference type="Proteomes" id="UP000317176"/>
    </source>
</evidence>
<dbReference type="EMBL" id="VLKL01000003">
    <property type="protein sequence ID" value="TWI08893.1"/>
    <property type="molecule type" value="Genomic_DNA"/>
</dbReference>
<gene>
    <name evidence="1" type="ORF">IQ17_01717</name>
</gene>
<comment type="caution">
    <text evidence="1">The sequence shown here is derived from an EMBL/GenBank/DDBJ whole genome shotgun (WGS) entry which is preliminary data.</text>
</comment>
<dbReference type="AlphaFoldDB" id="A0A562LMS1"/>
<reference evidence="1 2" key="1">
    <citation type="journal article" date="2015" name="Stand. Genomic Sci.">
        <title>Genomic Encyclopedia of Bacterial and Archaeal Type Strains, Phase III: the genomes of soil and plant-associated and newly described type strains.</title>
        <authorList>
            <person name="Whitman W.B."/>
            <person name="Woyke T."/>
            <person name="Klenk H.P."/>
            <person name="Zhou Y."/>
            <person name="Lilburn T.G."/>
            <person name="Beck B.J."/>
            <person name="De Vos P."/>
            <person name="Vandamme P."/>
            <person name="Eisen J.A."/>
            <person name="Garrity G."/>
            <person name="Hugenholtz P."/>
            <person name="Kyrpides N.C."/>
        </authorList>
    </citation>
    <scope>NUCLEOTIDE SEQUENCE [LARGE SCALE GENOMIC DNA]</scope>
    <source>
        <strain evidence="1 2">CGMCC 1.10947</strain>
    </source>
</reference>
<evidence type="ECO:0000313" key="1">
    <source>
        <dbReference type="EMBL" id="TWI08893.1"/>
    </source>
</evidence>
<keyword evidence="2" id="KW-1185">Reference proteome</keyword>
<accession>A0A562LMS1</accession>
<name>A0A562LMS1_9BRAD</name>
<dbReference type="Proteomes" id="UP000317176">
    <property type="component" value="Unassembled WGS sequence"/>
</dbReference>
<sequence>MKRAWTKNDIDRLVEMLKAEPGFWSAYVDGEVQFKRIEPQISQWIRMVMHRLFPAASYDELTDLLLLLRREVRTQLELEW</sequence>
<organism evidence="1 2">
    <name type="scientific">Bradyrhizobium daqingense</name>
    <dbReference type="NCBI Taxonomy" id="993502"/>
    <lineage>
        <taxon>Bacteria</taxon>
        <taxon>Pseudomonadati</taxon>
        <taxon>Pseudomonadota</taxon>
        <taxon>Alphaproteobacteria</taxon>
        <taxon>Hyphomicrobiales</taxon>
        <taxon>Nitrobacteraceae</taxon>
        <taxon>Bradyrhizobium</taxon>
    </lineage>
</organism>